<keyword evidence="4" id="KW-1185">Reference proteome</keyword>
<reference evidence="4" key="1">
    <citation type="journal article" date="2019" name="Int. J. Syst. Evol. Microbiol.">
        <title>The Global Catalogue of Microorganisms (GCM) 10K type strain sequencing project: providing services to taxonomists for standard genome sequencing and annotation.</title>
        <authorList>
            <consortium name="The Broad Institute Genomics Platform"/>
            <consortium name="The Broad Institute Genome Sequencing Center for Infectious Disease"/>
            <person name="Wu L."/>
            <person name="Ma J."/>
        </authorList>
    </citation>
    <scope>NUCLEOTIDE SEQUENCE [LARGE SCALE GENOMIC DNA]</scope>
    <source>
        <strain evidence="4">CCM 7043</strain>
    </source>
</reference>
<dbReference type="Pfam" id="PF21780">
    <property type="entry name" value="DUF6875"/>
    <property type="match status" value="1"/>
</dbReference>
<feature type="region of interest" description="Disordered" evidence="1">
    <location>
        <begin position="1"/>
        <end position="26"/>
    </location>
</feature>
<name>A0ABW4F117_9PSEU</name>
<dbReference type="EMBL" id="JBHUCO010000031">
    <property type="protein sequence ID" value="MFD1520992.1"/>
    <property type="molecule type" value="Genomic_DNA"/>
</dbReference>
<dbReference type="InterPro" id="IPR049240">
    <property type="entry name" value="DUF6875"/>
</dbReference>
<evidence type="ECO:0000259" key="2">
    <source>
        <dbReference type="Pfam" id="PF21780"/>
    </source>
</evidence>
<accession>A0ABW4F117</accession>
<comment type="caution">
    <text evidence="3">The sequence shown here is derived from an EMBL/GenBank/DDBJ whole genome shotgun (WGS) entry which is preliminary data.</text>
</comment>
<organism evidence="3 4">
    <name type="scientific">Pseudonocardia yunnanensis</name>
    <dbReference type="NCBI Taxonomy" id="58107"/>
    <lineage>
        <taxon>Bacteria</taxon>
        <taxon>Bacillati</taxon>
        <taxon>Actinomycetota</taxon>
        <taxon>Actinomycetes</taxon>
        <taxon>Pseudonocardiales</taxon>
        <taxon>Pseudonocardiaceae</taxon>
        <taxon>Pseudonocardia</taxon>
    </lineage>
</organism>
<dbReference type="RefSeq" id="WP_344721659.1">
    <property type="nucleotide sequence ID" value="NZ_BAAAUS010000008.1"/>
</dbReference>
<gene>
    <name evidence="3" type="ORF">ACFSJD_26080</name>
</gene>
<feature type="domain" description="DUF6875" evidence="2">
    <location>
        <begin position="37"/>
        <end position="206"/>
    </location>
</feature>
<protein>
    <submittedName>
        <fullName evidence="3">DUF6875 domain-containing protein</fullName>
    </submittedName>
</protein>
<feature type="compositionally biased region" description="Polar residues" evidence="1">
    <location>
        <begin position="1"/>
        <end position="19"/>
    </location>
</feature>
<evidence type="ECO:0000313" key="4">
    <source>
        <dbReference type="Proteomes" id="UP001597114"/>
    </source>
</evidence>
<evidence type="ECO:0000256" key="1">
    <source>
        <dbReference type="SAM" id="MobiDB-lite"/>
    </source>
</evidence>
<dbReference type="Proteomes" id="UP001597114">
    <property type="component" value="Unassembled WGS sequence"/>
</dbReference>
<evidence type="ECO:0000313" key="3">
    <source>
        <dbReference type="EMBL" id="MFD1520992.1"/>
    </source>
</evidence>
<sequence length="234" mass="26261">MSGGVSSTREPGVSVTEQCHPTADENHSDEYLGLADGWLREYVAVADRRVGRSGPVCPFMPRALDQQAVEARVRYDINGSSEQELINELGTEISEFGSTGRPARKSGVLLDSRLIVMPNLGPEGWERLDAAYAHLKGFAVELGLMVGQFHPRCDERAVRNSDFRVSVAPVAMFAIRHMAPHDVLFLHRSEQWFKEYDSHFRSHFERGRIRDSLLLSLYGSARDRFDATGWPTDV</sequence>
<proteinExistence type="predicted"/>